<dbReference type="RefSeq" id="WP_055742444.1">
    <property type="nucleotide sequence ID" value="NZ_JAAIWL010000012.1"/>
</dbReference>
<dbReference type="Proteomes" id="UP000051888">
    <property type="component" value="Unassembled WGS sequence"/>
</dbReference>
<feature type="binding site" evidence="3">
    <location>
        <position position="47"/>
    </location>
    <ligand>
        <name>a divalent metal cation</name>
        <dbReference type="ChEBI" id="CHEBI:60240"/>
    </ligand>
</feature>
<dbReference type="GO" id="GO:0046872">
    <property type="term" value="F:metal ion binding"/>
    <property type="evidence" value="ECO:0007669"/>
    <property type="project" value="UniProtKB-KW"/>
</dbReference>
<evidence type="ECO:0000313" key="4">
    <source>
        <dbReference type="EMBL" id="KQL50835.1"/>
    </source>
</evidence>
<comment type="similarity">
    <text evidence="1">Belongs to the DinB family.</text>
</comment>
<dbReference type="STRING" id="157838.AN964_24780"/>
<protein>
    <submittedName>
        <fullName evidence="4">Damage-inducible protein DinB</fullName>
    </submittedName>
</protein>
<evidence type="ECO:0000313" key="5">
    <source>
        <dbReference type="Proteomes" id="UP000051888"/>
    </source>
</evidence>
<feature type="binding site" evidence="3">
    <location>
        <position position="137"/>
    </location>
    <ligand>
        <name>a divalent metal cation</name>
        <dbReference type="ChEBI" id="CHEBI:60240"/>
    </ligand>
</feature>
<organism evidence="4 5">
    <name type="scientific">Heyndrickxia shackletonii</name>
    <dbReference type="NCBI Taxonomy" id="157838"/>
    <lineage>
        <taxon>Bacteria</taxon>
        <taxon>Bacillati</taxon>
        <taxon>Bacillota</taxon>
        <taxon>Bacilli</taxon>
        <taxon>Bacillales</taxon>
        <taxon>Bacillaceae</taxon>
        <taxon>Heyndrickxia</taxon>
    </lineage>
</organism>
<evidence type="ECO:0000256" key="1">
    <source>
        <dbReference type="ARBA" id="ARBA00008635"/>
    </source>
</evidence>
<sequence>MKTMFQYNWQVRNEWFSWCEDVPKDELLKVRTGGVGGVGGILKTLFHIVDVEYSWICDMKGKIPKKQECSEPFESWATLEKVRELSKSYHEEVKAFVLAWEPDMENLFFSETNSDGELEIFKYGEAMRHVIAHEIHHIGQLSVWSRELGRKPITANLIRRGLFD</sequence>
<gene>
    <name evidence="4" type="ORF">AN964_24780</name>
</gene>
<dbReference type="InterPro" id="IPR034660">
    <property type="entry name" value="DinB/YfiT-like"/>
</dbReference>
<dbReference type="PANTHER" id="PTHR37302:SF3">
    <property type="entry name" value="DAMAGE-INDUCIBLE PROTEIN DINB"/>
    <property type="match status" value="1"/>
</dbReference>
<dbReference type="AlphaFoldDB" id="A0A0Q3WST3"/>
<dbReference type="EMBL" id="LJJC01000015">
    <property type="protein sequence ID" value="KQL50835.1"/>
    <property type="molecule type" value="Genomic_DNA"/>
</dbReference>
<keyword evidence="5" id="KW-1185">Reference proteome</keyword>
<comment type="caution">
    <text evidence="4">The sequence shown here is derived from an EMBL/GenBank/DDBJ whole genome shotgun (WGS) entry which is preliminary data.</text>
</comment>
<dbReference type="PATRIC" id="fig|157838.3.peg.5455"/>
<reference evidence="4 5" key="1">
    <citation type="submission" date="2015-09" db="EMBL/GenBank/DDBJ databases">
        <title>Genome sequencing project for genomic taxonomy and phylogenomics of Bacillus-like bacteria.</title>
        <authorList>
            <person name="Liu B."/>
            <person name="Wang J."/>
            <person name="Zhu Y."/>
            <person name="Liu G."/>
            <person name="Chen Q."/>
            <person name="Chen Z."/>
            <person name="Lan J."/>
            <person name="Che J."/>
            <person name="Ge C."/>
            <person name="Shi H."/>
            <person name="Pan Z."/>
            <person name="Liu X."/>
        </authorList>
    </citation>
    <scope>NUCLEOTIDE SEQUENCE [LARGE SCALE GENOMIC DNA]</scope>
    <source>
        <strain evidence="4 5">LMG 18435</strain>
    </source>
</reference>
<keyword evidence="2 3" id="KW-0479">Metal-binding</keyword>
<dbReference type="PANTHER" id="PTHR37302">
    <property type="entry name" value="SLR1116 PROTEIN"/>
    <property type="match status" value="1"/>
</dbReference>
<evidence type="ECO:0000256" key="3">
    <source>
        <dbReference type="PIRSR" id="PIRSR607837-1"/>
    </source>
</evidence>
<evidence type="ECO:0000256" key="2">
    <source>
        <dbReference type="ARBA" id="ARBA00022723"/>
    </source>
</evidence>
<dbReference type="Gene3D" id="1.20.120.450">
    <property type="entry name" value="dinb family like domain"/>
    <property type="match status" value="1"/>
</dbReference>
<proteinExistence type="inferred from homology"/>
<accession>A0A0Q3WST3</accession>
<feature type="binding site" evidence="3">
    <location>
        <position position="133"/>
    </location>
    <ligand>
        <name>a divalent metal cation</name>
        <dbReference type="ChEBI" id="CHEBI:60240"/>
    </ligand>
</feature>
<dbReference type="Pfam" id="PF05163">
    <property type="entry name" value="DinB"/>
    <property type="match status" value="1"/>
</dbReference>
<dbReference type="InterPro" id="IPR007837">
    <property type="entry name" value="DinB"/>
</dbReference>
<dbReference type="OrthoDB" id="25666at2"/>
<name>A0A0Q3WST3_9BACI</name>
<dbReference type="SUPFAM" id="SSF109854">
    <property type="entry name" value="DinB/YfiT-like putative metalloenzymes"/>
    <property type="match status" value="1"/>
</dbReference>